<evidence type="ECO:0000313" key="2">
    <source>
        <dbReference type="EMBL" id="CAD7230507.1"/>
    </source>
</evidence>
<dbReference type="EMBL" id="OB662733">
    <property type="protein sequence ID" value="CAD7230507.1"/>
    <property type="molecule type" value="Genomic_DNA"/>
</dbReference>
<keyword evidence="1" id="KW-0575">Peroxidase</keyword>
<dbReference type="InterPro" id="IPR019791">
    <property type="entry name" value="Haem_peroxidase_animal"/>
</dbReference>
<dbReference type="OrthoDB" id="6505174at2759"/>
<dbReference type="AlphaFoldDB" id="A0A7R8ZQJ4"/>
<dbReference type="PANTHER" id="PTHR11475:SF143">
    <property type="entry name" value="PUTATIVE-RELATED"/>
    <property type="match status" value="1"/>
</dbReference>
<dbReference type="PRINTS" id="PR00457">
    <property type="entry name" value="ANPEROXIDASE"/>
</dbReference>
<keyword evidence="1" id="KW-0560">Oxidoreductase</keyword>
<protein>
    <submittedName>
        <fullName evidence="2">Uncharacterized protein</fullName>
    </submittedName>
</protein>
<dbReference type="InterPro" id="IPR037120">
    <property type="entry name" value="Haem_peroxidase_sf_animal"/>
</dbReference>
<gene>
    <name evidence="2" type="ORF">CTOB1V02_LOCUS8365</name>
</gene>
<accession>A0A7R8ZQJ4</accession>
<name>A0A7R8ZQJ4_9CRUS</name>
<dbReference type="SUPFAM" id="SSF48113">
    <property type="entry name" value="Heme-dependent peroxidases"/>
    <property type="match status" value="1"/>
</dbReference>
<dbReference type="Gene3D" id="1.10.640.10">
    <property type="entry name" value="Haem peroxidase domain superfamily, animal type"/>
    <property type="match status" value="1"/>
</dbReference>
<dbReference type="GO" id="GO:0004601">
    <property type="term" value="F:peroxidase activity"/>
    <property type="evidence" value="ECO:0007669"/>
    <property type="project" value="UniProtKB-KW"/>
</dbReference>
<organism evidence="2">
    <name type="scientific">Cyprideis torosa</name>
    <dbReference type="NCBI Taxonomy" id="163714"/>
    <lineage>
        <taxon>Eukaryota</taxon>
        <taxon>Metazoa</taxon>
        <taxon>Ecdysozoa</taxon>
        <taxon>Arthropoda</taxon>
        <taxon>Crustacea</taxon>
        <taxon>Oligostraca</taxon>
        <taxon>Ostracoda</taxon>
        <taxon>Podocopa</taxon>
        <taxon>Podocopida</taxon>
        <taxon>Cytherocopina</taxon>
        <taxon>Cytheroidea</taxon>
        <taxon>Cytherideidae</taxon>
        <taxon>Cyprideis</taxon>
    </lineage>
</organism>
<dbReference type="Pfam" id="PF03098">
    <property type="entry name" value="An_peroxidase"/>
    <property type="match status" value="1"/>
</dbReference>
<proteinExistence type="predicted"/>
<dbReference type="PANTHER" id="PTHR11475">
    <property type="entry name" value="OXIDASE/PEROXIDASE"/>
    <property type="match status" value="1"/>
</dbReference>
<dbReference type="PROSITE" id="PS50292">
    <property type="entry name" value="PEROXIDASE_3"/>
    <property type="match status" value="1"/>
</dbReference>
<dbReference type="GO" id="GO:0006979">
    <property type="term" value="P:response to oxidative stress"/>
    <property type="evidence" value="ECO:0007669"/>
    <property type="project" value="InterPro"/>
</dbReference>
<dbReference type="GO" id="GO:0020037">
    <property type="term" value="F:heme binding"/>
    <property type="evidence" value="ECO:0007669"/>
    <property type="project" value="InterPro"/>
</dbReference>
<evidence type="ECO:0000256" key="1">
    <source>
        <dbReference type="ARBA" id="ARBA00022559"/>
    </source>
</evidence>
<reference evidence="2" key="1">
    <citation type="submission" date="2020-11" db="EMBL/GenBank/DDBJ databases">
        <authorList>
            <person name="Tran Van P."/>
        </authorList>
    </citation>
    <scope>NUCLEOTIDE SEQUENCE</scope>
</reference>
<dbReference type="InterPro" id="IPR010255">
    <property type="entry name" value="Haem_peroxidase_sf"/>
</dbReference>
<sequence>MSVDVSEPRGGRGYTTLPNPRHVSYTVHQSEYKNDCIYALMVMQFGQFMDHDITKTPVVDDSCCWKFNDMGECFSMKIDSSDPTFGNLTDCMDFHRSEVCVDGGINEIRYHYNQITAFVDASNVYGSDWTTAQELRDTADPSLLKFTTLDSGEEFLPKNTLAGVTGQFMAGDARCNEQPGLTAMHAIFLREHNRIARLIKSQNLGLSSDQIYEEARRIVGAELQKIFFGEYLPIVLGSKYSDYKLDTSKDSIYNPFTDPSIATAFATAAYRFGHTLIQNDYELFDSFDHASIGSLAIRDRFFDSSPNPAAQSSMLEIIYSLMRQHQQQSDRHFEAVVNEHVLLHTHVQGNWKSFGGDLVSFNIQRGRDHGLRGYNDWRCYCGLKPLTSMATDARPEELSEENWQKLGKIYKSVDQIDLYSAGISEINVEDGLVGPTFACIIGHQAQRLRFGDRFFFTHLKPEKCKGAFCGFAGQGMNEEEKKVIRGRTLRGIICDNTILEIAPERIFEKHHLSRNPAKKCDYTELDEANIGVFLNF</sequence>